<proteinExistence type="predicted"/>
<keyword evidence="2" id="KW-1185">Reference proteome</keyword>
<feature type="non-terminal residue" evidence="1">
    <location>
        <position position="1"/>
    </location>
</feature>
<sequence>PYLPGRSCLLTEAPGLASCSATLRVFDKLSWTLHVVECQFVKYPKCGICLTAPSQGSWDTTNKLAAEYKITLQTQTKLSQVIFSDLRELKHCI</sequence>
<dbReference type="Proteomes" id="UP000386466">
    <property type="component" value="Unassembled WGS sequence"/>
</dbReference>
<accession>A0A485MMF6</accession>
<evidence type="ECO:0000313" key="1">
    <source>
        <dbReference type="EMBL" id="VFV20886.1"/>
    </source>
</evidence>
<reference evidence="1 2" key="1">
    <citation type="submission" date="2019-01" db="EMBL/GenBank/DDBJ databases">
        <authorList>
            <person name="Alioto T."/>
            <person name="Alioto T."/>
        </authorList>
    </citation>
    <scope>NUCLEOTIDE SEQUENCE [LARGE SCALE GENOMIC DNA]</scope>
</reference>
<gene>
    <name evidence="1" type="ORF">LYPA_23C012545</name>
</gene>
<dbReference type="AlphaFoldDB" id="A0A485MMF6"/>
<protein>
    <submittedName>
        <fullName evidence="1">Uncharacterized protein</fullName>
    </submittedName>
</protein>
<dbReference type="EMBL" id="CAAGRJ010003019">
    <property type="protein sequence ID" value="VFV20886.1"/>
    <property type="molecule type" value="Genomic_DNA"/>
</dbReference>
<evidence type="ECO:0000313" key="2">
    <source>
        <dbReference type="Proteomes" id="UP000386466"/>
    </source>
</evidence>
<organism evidence="1 2">
    <name type="scientific">Lynx pardinus</name>
    <name type="common">Iberian lynx</name>
    <name type="synonym">Felis pardina</name>
    <dbReference type="NCBI Taxonomy" id="191816"/>
    <lineage>
        <taxon>Eukaryota</taxon>
        <taxon>Metazoa</taxon>
        <taxon>Chordata</taxon>
        <taxon>Craniata</taxon>
        <taxon>Vertebrata</taxon>
        <taxon>Euteleostomi</taxon>
        <taxon>Mammalia</taxon>
        <taxon>Eutheria</taxon>
        <taxon>Laurasiatheria</taxon>
        <taxon>Carnivora</taxon>
        <taxon>Feliformia</taxon>
        <taxon>Felidae</taxon>
        <taxon>Felinae</taxon>
        <taxon>Lynx</taxon>
    </lineage>
</organism>
<name>A0A485MMF6_LYNPA</name>